<dbReference type="GO" id="GO:0016989">
    <property type="term" value="F:sigma factor antagonist activity"/>
    <property type="evidence" value="ECO:0007669"/>
    <property type="project" value="TreeGrafter"/>
</dbReference>
<evidence type="ECO:0000256" key="1">
    <source>
        <dbReference type="SAM" id="MobiDB-lite"/>
    </source>
</evidence>
<gene>
    <name evidence="4" type="primary">fecR_15</name>
    <name evidence="4" type="ORF">LMG3431_04219</name>
</gene>
<dbReference type="Proteomes" id="UP000494108">
    <property type="component" value="Unassembled WGS sequence"/>
</dbReference>
<name>A0A6S6ZP15_9BURK</name>
<dbReference type="EMBL" id="CADIJX010000005">
    <property type="protein sequence ID" value="CAB3678209.1"/>
    <property type="molecule type" value="Genomic_DNA"/>
</dbReference>
<dbReference type="Pfam" id="PF04773">
    <property type="entry name" value="FecR"/>
    <property type="match status" value="1"/>
</dbReference>
<accession>A0A6S6ZP15</accession>
<dbReference type="AlphaFoldDB" id="A0A6S6ZP15"/>
<sequence>MPPEPLYSLRLPKTASTRAPMTDPSQPDSSERASQAAADWFARVRSGGMTPAQQAEFEVWRRADPAHAAAYAEMEAVWQATAQFDAERLRRVLPSRQPSNIARRRLAFGLGLSAAAVAGVSWNLWPSDPILQEQVITTRAGERRQVLLSDGTMLEVNTATRARVRLYADRRTVDMDSGEIMFSVTPDAQRPFLIDAGQTQVRVTGTRFNVRRDGDAASVAVESGSVAVTTGNWWRRQAVNLTAGQGVRKPAGQALSDIETVDVQALTAWRQGKIVVANAPLAEVTGEMNRYLAQPILLADARLGRLRIAGVFSVDDPSAFLNALPSMIPVEVLRGNDGGIVIRAR</sequence>
<proteinExistence type="predicted"/>
<dbReference type="InterPro" id="IPR012373">
    <property type="entry name" value="Ferrdict_sens_TM"/>
</dbReference>
<feature type="domain" description="FecR protein" evidence="2">
    <location>
        <begin position="135"/>
        <end position="226"/>
    </location>
</feature>
<dbReference type="Pfam" id="PF16220">
    <property type="entry name" value="DUF4880"/>
    <property type="match status" value="1"/>
</dbReference>
<dbReference type="InterPro" id="IPR032623">
    <property type="entry name" value="FecR_N"/>
</dbReference>
<dbReference type="PANTHER" id="PTHR30273">
    <property type="entry name" value="PERIPLASMIC SIGNAL SENSOR AND SIGMA FACTOR ACTIVATOR FECR-RELATED"/>
    <property type="match status" value="1"/>
</dbReference>
<feature type="domain" description="FecR N-terminal" evidence="3">
    <location>
        <begin position="35"/>
        <end position="77"/>
    </location>
</feature>
<feature type="compositionally biased region" description="Polar residues" evidence="1">
    <location>
        <begin position="14"/>
        <end position="28"/>
    </location>
</feature>
<dbReference type="Gene3D" id="2.60.120.1440">
    <property type="match status" value="1"/>
</dbReference>
<feature type="region of interest" description="Disordered" evidence="1">
    <location>
        <begin position="1"/>
        <end position="36"/>
    </location>
</feature>
<dbReference type="InterPro" id="IPR006860">
    <property type="entry name" value="FecR"/>
</dbReference>
<organism evidence="4 5">
    <name type="scientific">Achromobacter pestifer</name>
    <dbReference type="NCBI Taxonomy" id="1353889"/>
    <lineage>
        <taxon>Bacteria</taxon>
        <taxon>Pseudomonadati</taxon>
        <taxon>Pseudomonadota</taxon>
        <taxon>Betaproteobacteria</taxon>
        <taxon>Burkholderiales</taxon>
        <taxon>Alcaligenaceae</taxon>
        <taxon>Achromobacter</taxon>
    </lineage>
</organism>
<evidence type="ECO:0000259" key="3">
    <source>
        <dbReference type="Pfam" id="PF16220"/>
    </source>
</evidence>
<reference evidence="4 5" key="1">
    <citation type="submission" date="2020-04" db="EMBL/GenBank/DDBJ databases">
        <authorList>
            <person name="De Canck E."/>
        </authorList>
    </citation>
    <scope>NUCLEOTIDE SEQUENCE [LARGE SCALE GENOMIC DNA]</scope>
    <source>
        <strain evidence="4 5">LMG 3431</strain>
    </source>
</reference>
<evidence type="ECO:0000313" key="4">
    <source>
        <dbReference type="EMBL" id="CAB3678209.1"/>
    </source>
</evidence>
<evidence type="ECO:0000313" key="5">
    <source>
        <dbReference type="Proteomes" id="UP000494108"/>
    </source>
</evidence>
<protein>
    <submittedName>
        <fullName evidence="4">Protein FecR</fullName>
    </submittedName>
</protein>
<evidence type="ECO:0000259" key="2">
    <source>
        <dbReference type="Pfam" id="PF04773"/>
    </source>
</evidence>
<dbReference type="PIRSF" id="PIRSF018266">
    <property type="entry name" value="FecR"/>
    <property type="match status" value="1"/>
</dbReference>
<keyword evidence="5" id="KW-1185">Reference proteome</keyword>
<dbReference type="PANTHER" id="PTHR30273:SF2">
    <property type="entry name" value="PROTEIN FECR"/>
    <property type="match status" value="1"/>
</dbReference>